<name>A0A517Y4W1_9BACT</name>
<organism evidence="11 12">
    <name type="scientific">Anatilimnocola aggregata</name>
    <dbReference type="NCBI Taxonomy" id="2528021"/>
    <lineage>
        <taxon>Bacteria</taxon>
        <taxon>Pseudomonadati</taxon>
        <taxon>Planctomycetota</taxon>
        <taxon>Planctomycetia</taxon>
        <taxon>Pirellulales</taxon>
        <taxon>Pirellulaceae</taxon>
        <taxon>Anatilimnocola</taxon>
    </lineage>
</organism>
<dbReference type="GO" id="GO:0005886">
    <property type="term" value="C:plasma membrane"/>
    <property type="evidence" value="ECO:0007669"/>
    <property type="project" value="UniProtKB-SubCell"/>
</dbReference>
<protein>
    <submittedName>
        <fullName evidence="11">Motility protein B</fullName>
    </submittedName>
</protein>
<comment type="subcellular location">
    <subcellularLocation>
        <location evidence="1">Cell membrane</location>
        <topology evidence="1">Single-pass membrane protein</topology>
    </subcellularLocation>
</comment>
<evidence type="ECO:0000256" key="5">
    <source>
        <dbReference type="ARBA" id="ARBA00022989"/>
    </source>
</evidence>
<keyword evidence="5 9" id="KW-1133">Transmembrane helix</keyword>
<feature type="transmembrane region" description="Helical" evidence="9">
    <location>
        <begin position="12"/>
        <end position="30"/>
    </location>
</feature>
<dbReference type="AlphaFoldDB" id="A0A517Y4W1"/>
<evidence type="ECO:0000256" key="7">
    <source>
        <dbReference type="PROSITE-ProRule" id="PRU00473"/>
    </source>
</evidence>
<sequence length="251" mass="27682">MAGGGGGAWKVAYADFVTAMMAFFMVMWLVGQKEDLKEAVAHHFNHPFEAFPEEPDDDASGAGGPRSGKQGKRQTGFAHRMSLTKSPTDPEARKPRMLTIREGQRTGIGTIIFFKHGSTELNDEAQERLNLLLPRLAGKPQKVEVRGHASRRPLPAASEFDDAWQLSYARAMATMKYLEEGDVAPDRMRLSQGGVFEPYTTAVKEEQKYDPNDRVEILMLSEFAQDLNGTAAERAAAEEAEKTTEPKAAGH</sequence>
<keyword evidence="12" id="KW-1185">Reference proteome</keyword>
<dbReference type="Pfam" id="PF00691">
    <property type="entry name" value="OmpA"/>
    <property type="match status" value="1"/>
</dbReference>
<evidence type="ECO:0000259" key="10">
    <source>
        <dbReference type="PROSITE" id="PS51123"/>
    </source>
</evidence>
<dbReference type="InterPro" id="IPR006665">
    <property type="entry name" value="OmpA-like"/>
</dbReference>
<comment type="similarity">
    <text evidence="2">Belongs to the MotB family.</text>
</comment>
<dbReference type="PROSITE" id="PS51123">
    <property type="entry name" value="OMPA_2"/>
    <property type="match status" value="1"/>
</dbReference>
<dbReference type="Proteomes" id="UP000315017">
    <property type="component" value="Chromosome"/>
</dbReference>
<evidence type="ECO:0000256" key="6">
    <source>
        <dbReference type="ARBA" id="ARBA00023136"/>
    </source>
</evidence>
<dbReference type="InterPro" id="IPR036737">
    <property type="entry name" value="OmpA-like_sf"/>
</dbReference>
<reference evidence="11 12" key="1">
    <citation type="submission" date="2019-02" db="EMBL/GenBank/DDBJ databases">
        <title>Deep-cultivation of Planctomycetes and their phenomic and genomic characterization uncovers novel biology.</title>
        <authorList>
            <person name="Wiegand S."/>
            <person name="Jogler M."/>
            <person name="Boedeker C."/>
            <person name="Pinto D."/>
            <person name="Vollmers J."/>
            <person name="Rivas-Marin E."/>
            <person name="Kohn T."/>
            <person name="Peeters S.H."/>
            <person name="Heuer A."/>
            <person name="Rast P."/>
            <person name="Oberbeckmann S."/>
            <person name="Bunk B."/>
            <person name="Jeske O."/>
            <person name="Meyerdierks A."/>
            <person name="Storesund J.E."/>
            <person name="Kallscheuer N."/>
            <person name="Luecker S."/>
            <person name="Lage O.M."/>
            <person name="Pohl T."/>
            <person name="Merkel B.J."/>
            <person name="Hornburger P."/>
            <person name="Mueller R.-W."/>
            <person name="Bruemmer F."/>
            <person name="Labrenz M."/>
            <person name="Spormann A.M."/>
            <person name="Op den Camp H."/>
            <person name="Overmann J."/>
            <person name="Amann R."/>
            <person name="Jetten M.S.M."/>
            <person name="Mascher T."/>
            <person name="Medema M.H."/>
            <person name="Devos D.P."/>
            <person name="Kaster A.-K."/>
            <person name="Ovreas L."/>
            <person name="Rohde M."/>
            <person name="Galperin M.Y."/>
            <person name="Jogler C."/>
        </authorList>
    </citation>
    <scope>NUCLEOTIDE SEQUENCE [LARGE SCALE GENOMIC DNA]</scope>
    <source>
        <strain evidence="11 12">ETA_A8</strain>
    </source>
</reference>
<evidence type="ECO:0000313" key="11">
    <source>
        <dbReference type="EMBL" id="QDU25288.1"/>
    </source>
</evidence>
<evidence type="ECO:0000313" key="12">
    <source>
        <dbReference type="Proteomes" id="UP000315017"/>
    </source>
</evidence>
<dbReference type="SUPFAM" id="SSF103088">
    <property type="entry name" value="OmpA-like"/>
    <property type="match status" value="1"/>
</dbReference>
<dbReference type="OrthoDB" id="9815217at2"/>
<feature type="compositionally biased region" description="Basic and acidic residues" evidence="8">
    <location>
        <begin position="235"/>
        <end position="245"/>
    </location>
</feature>
<dbReference type="Pfam" id="PF13677">
    <property type="entry name" value="MotB_plug"/>
    <property type="match status" value="1"/>
</dbReference>
<evidence type="ECO:0000256" key="9">
    <source>
        <dbReference type="SAM" id="Phobius"/>
    </source>
</evidence>
<evidence type="ECO:0000256" key="4">
    <source>
        <dbReference type="ARBA" id="ARBA00022692"/>
    </source>
</evidence>
<dbReference type="EMBL" id="CP036274">
    <property type="protein sequence ID" value="QDU25288.1"/>
    <property type="molecule type" value="Genomic_DNA"/>
</dbReference>
<dbReference type="PANTHER" id="PTHR30329:SF21">
    <property type="entry name" value="LIPOPROTEIN YIAD-RELATED"/>
    <property type="match status" value="1"/>
</dbReference>
<dbReference type="PANTHER" id="PTHR30329">
    <property type="entry name" value="STATOR ELEMENT OF FLAGELLAR MOTOR COMPLEX"/>
    <property type="match status" value="1"/>
</dbReference>
<evidence type="ECO:0000256" key="1">
    <source>
        <dbReference type="ARBA" id="ARBA00004162"/>
    </source>
</evidence>
<evidence type="ECO:0000256" key="8">
    <source>
        <dbReference type="SAM" id="MobiDB-lite"/>
    </source>
</evidence>
<feature type="domain" description="OmpA-like" evidence="10">
    <location>
        <begin position="101"/>
        <end position="223"/>
    </location>
</feature>
<evidence type="ECO:0000256" key="3">
    <source>
        <dbReference type="ARBA" id="ARBA00022475"/>
    </source>
</evidence>
<feature type="region of interest" description="Disordered" evidence="8">
    <location>
        <begin position="230"/>
        <end position="251"/>
    </location>
</feature>
<proteinExistence type="inferred from homology"/>
<gene>
    <name evidence="11" type="primary">motB</name>
    <name evidence="11" type="ORF">ETAA8_03520</name>
</gene>
<dbReference type="InterPro" id="IPR050330">
    <property type="entry name" value="Bact_OuterMem_StrucFunc"/>
</dbReference>
<accession>A0A517Y4W1</accession>
<keyword evidence="6 7" id="KW-0472">Membrane</keyword>
<keyword evidence="3" id="KW-1003">Cell membrane</keyword>
<keyword evidence="4 9" id="KW-0812">Transmembrane</keyword>
<feature type="region of interest" description="Disordered" evidence="8">
    <location>
        <begin position="48"/>
        <end position="92"/>
    </location>
</feature>
<dbReference type="Gene3D" id="3.30.1330.60">
    <property type="entry name" value="OmpA-like domain"/>
    <property type="match status" value="1"/>
</dbReference>
<dbReference type="InterPro" id="IPR025713">
    <property type="entry name" value="MotB-like_N_dom"/>
</dbReference>
<dbReference type="KEGG" id="aagg:ETAA8_03520"/>
<evidence type="ECO:0000256" key="2">
    <source>
        <dbReference type="ARBA" id="ARBA00008914"/>
    </source>
</evidence>
<dbReference type="RefSeq" id="WP_145083993.1">
    <property type="nucleotide sequence ID" value="NZ_CP036274.1"/>
</dbReference>